<dbReference type="InterPro" id="IPR004320">
    <property type="entry name" value="BPS1_pln"/>
</dbReference>
<dbReference type="OMA" id="ETHTSIK"/>
<dbReference type="PANTHER" id="PTHR31509">
    <property type="entry name" value="BPS1-LIKE PROTEIN"/>
    <property type="match status" value="1"/>
</dbReference>
<dbReference type="Gramene" id="Kaladp0019s0043.1.v1.1">
    <property type="protein sequence ID" value="Kaladp0019s0043.1.v1.1.CDS.1"/>
    <property type="gene ID" value="Kaladp0019s0043.v1.1"/>
</dbReference>
<dbReference type="GO" id="GO:0048367">
    <property type="term" value="P:shoot system development"/>
    <property type="evidence" value="ECO:0007669"/>
    <property type="project" value="InterPro"/>
</dbReference>
<sequence length="352" mass="39472">MSRTQEPHRSFFPFGNPFKRTSPKGSFLSPRLLAILNSFEERLTLRLRKLKPTNKDDILSLSWMKLSMELLCETHNDIKALISDLELPICDWESKWIDVYLNNSMTLLDICNTFTSEISRLNQGHLILQCALLKLGSASSVQFARSLSFLDQWKQLICSKNPKVETCTAIMATLIETRDLPKVKNSAKGKVLMCAMYGLKTMTVSICSVFIAAFISSSSKLIDLQVPDTLAWAEAFTDLQTTVNREIRNQFSNGTLTVLKELEAVDSVVKKLHPMIHQNEGLTKTESLQSSISDLKTNSEEFSQGLDQLTKGVDSFFRVVLTGRNALLCSIKSNSTVFGSTEKCGFDKKSCK</sequence>
<keyword evidence="2" id="KW-1185">Reference proteome</keyword>
<name>A0A7N0T2U5_KALFE</name>
<evidence type="ECO:0000313" key="1">
    <source>
        <dbReference type="EnsemblPlants" id="Kaladp0019s0043.1.v1.1.CDS.1"/>
    </source>
</evidence>
<dbReference type="Proteomes" id="UP000594263">
    <property type="component" value="Unplaced"/>
</dbReference>
<evidence type="ECO:0000313" key="2">
    <source>
        <dbReference type="Proteomes" id="UP000594263"/>
    </source>
</evidence>
<dbReference type="EnsemblPlants" id="Kaladp0019s0043.2.v1.1">
    <property type="protein sequence ID" value="Kaladp0019s0043.2.v1.1.CDS.1"/>
    <property type="gene ID" value="Kaladp0019s0043.v1.1"/>
</dbReference>
<reference evidence="1" key="1">
    <citation type="submission" date="2021-01" db="UniProtKB">
        <authorList>
            <consortium name="EnsemblPlants"/>
        </authorList>
    </citation>
    <scope>IDENTIFICATION</scope>
</reference>
<organism evidence="1 2">
    <name type="scientific">Kalanchoe fedtschenkoi</name>
    <name type="common">Lavender scallops</name>
    <name type="synonym">South American air plant</name>
    <dbReference type="NCBI Taxonomy" id="63787"/>
    <lineage>
        <taxon>Eukaryota</taxon>
        <taxon>Viridiplantae</taxon>
        <taxon>Streptophyta</taxon>
        <taxon>Embryophyta</taxon>
        <taxon>Tracheophyta</taxon>
        <taxon>Spermatophyta</taxon>
        <taxon>Magnoliopsida</taxon>
        <taxon>eudicotyledons</taxon>
        <taxon>Gunneridae</taxon>
        <taxon>Pentapetalae</taxon>
        <taxon>Saxifragales</taxon>
        <taxon>Crassulaceae</taxon>
        <taxon>Kalanchoe</taxon>
    </lineage>
</organism>
<dbReference type="Gramene" id="Kaladp0019s0043.2.v1.1">
    <property type="protein sequence ID" value="Kaladp0019s0043.2.v1.1.CDS.1"/>
    <property type="gene ID" value="Kaladp0019s0043.v1.1"/>
</dbReference>
<dbReference type="Pfam" id="PF03087">
    <property type="entry name" value="BPS1"/>
    <property type="match status" value="1"/>
</dbReference>
<dbReference type="GO" id="GO:0048364">
    <property type="term" value="P:root development"/>
    <property type="evidence" value="ECO:0007669"/>
    <property type="project" value="InterPro"/>
</dbReference>
<proteinExistence type="predicted"/>
<dbReference type="EnsemblPlants" id="Kaladp0019s0043.1.v1.1">
    <property type="protein sequence ID" value="Kaladp0019s0043.1.v1.1.CDS.1"/>
    <property type="gene ID" value="Kaladp0019s0043.v1.1"/>
</dbReference>
<dbReference type="AlphaFoldDB" id="A0A7N0T2U5"/>
<accession>A0A7N0T2U5</accession>
<protein>
    <submittedName>
        <fullName evidence="1">Uncharacterized protein</fullName>
    </submittedName>
</protein>